<comment type="catalytic activity">
    <reaction evidence="3 4">
        <text>(R)-4'-phosphopantothenate + L-cysteine + CTP = N-[(R)-4-phosphopantothenoyl]-L-cysteine + CMP + diphosphate + H(+)</text>
        <dbReference type="Rhea" id="RHEA:19397"/>
        <dbReference type="ChEBI" id="CHEBI:10986"/>
        <dbReference type="ChEBI" id="CHEBI:15378"/>
        <dbReference type="ChEBI" id="CHEBI:33019"/>
        <dbReference type="ChEBI" id="CHEBI:35235"/>
        <dbReference type="ChEBI" id="CHEBI:37563"/>
        <dbReference type="ChEBI" id="CHEBI:59458"/>
        <dbReference type="ChEBI" id="CHEBI:60377"/>
        <dbReference type="EC" id="6.3.2.5"/>
    </reaction>
</comment>
<keyword evidence="3 4" id="KW-0436">Ligase</keyword>
<evidence type="ECO:0000313" key="8">
    <source>
        <dbReference type="Proteomes" id="UP000241193"/>
    </source>
</evidence>
<feature type="domain" description="Flavoprotein" evidence="5">
    <location>
        <begin position="8"/>
        <end position="180"/>
    </location>
</feature>
<keyword evidence="3" id="KW-0479">Metal-binding</keyword>
<proteinExistence type="inferred from homology"/>
<feature type="active site" description="Proton donor" evidence="3">
    <location>
        <position position="159"/>
    </location>
</feature>
<comment type="pathway">
    <text evidence="3 4">Cofactor biosynthesis; coenzyme A biosynthesis; CoA from (R)-pantothenate: step 2/5.</text>
</comment>
<dbReference type="Proteomes" id="UP000241193">
    <property type="component" value="Unassembled WGS sequence"/>
</dbReference>
<dbReference type="NCBIfam" id="TIGR00521">
    <property type="entry name" value="coaBC_dfp"/>
    <property type="match status" value="1"/>
</dbReference>
<dbReference type="Gene3D" id="3.40.50.10300">
    <property type="entry name" value="CoaB-like"/>
    <property type="match status" value="1"/>
</dbReference>
<dbReference type="Gene3D" id="3.40.50.1950">
    <property type="entry name" value="Flavin prenyltransferase-like"/>
    <property type="match status" value="1"/>
</dbReference>
<dbReference type="PANTHER" id="PTHR14359">
    <property type="entry name" value="HOMO-OLIGOMERIC FLAVIN CONTAINING CYS DECARBOXYLASE FAMILY"/>
    <property type="match status" value="1"/>
</dbReference>
<organism evidence="7 8">
    <name type="scientific">Pseudothauera lacus</name>
    <dbReference type="NCBI Taxonomy" id="2136175"/>
    <lineage>
        <taxon>Bacteria</taxon>
        <taxon>Pseudomonadati</taxon>
        <taxon>Pseudomonadota</taxon>
        <taxon>Betaproteobacteria</taxon>
        <taxon>Rhodocyclales</taxon>
        <taxon>Zoogloeaceae</taxon>
        <taxon>Pseudothauera</taxon>
    </lineage>
</organism>
<protein>
    <recommendedName>
        <fullName evidence="3">Coenzyme A biosynthesis bifunctional protein CoaBC</fullName>
    </recommendedName>
    <alternativeName>
        <fullName evidence="3">DNA/pantothenate metabolism flavoprotein</fullName>
    </alternativeName>
    <alternativeName>
        <fullName evidence="3">Phosphopantothenoylcysteine synthetase/decarboxylase</fullName>
        <shortName evidence="3">PPCS-PPCDC</shortName>
    </alternativeName>
    <domain>
        <recommendedName>
            <fullName evidence="3">Phosphopantothenoylcysteine decarboxylase</fullName>
            <shortName evidence="3">PPC decarboxylase</shortName>
            <shortName evidence="3">PPC-DC</shortName>
            <ecNumber evidence="3">4.1.1.36</ecNumber>
        </recommendedName>
        <alternativeName>
            <fullName evidence="3">CoaC</fullName>
        </alternativeName>
    </domain>
    <domain>
        <recommendedName>
            <fullName evidence="3">Phosphopantothenate--cysteine ligase</fullName>
            <ecNumber evidence="3">6.3.2.5</ecNumber>
        </recommendedName>
        <alternativeName>
            <fullName evidence="3">CoaB</fullName>
        </alternativeName>
        <alternativeName>
            <fullName evidence="3">Phosphopantothenoylcysteine synthetase</fullName>
            <shortName evidence="3">PPC synthetase</shortName>
            <shortName evidence="3">PPC-S</shortName>
        </alternativeName>
    </domain>
</protein>
<feature type="domain" description="DNA/pantothenate metabolism flavoprotein C-terminal" evidence="6">
    <location>
        <begin position="186"/>
        <end position="391"/>
    </location>
</feature>
<reference evidence="7 8" key="1">
    <citation type="submission" date="2018-03" db="EMBL/GenBank/DDBJ databases">
        <authorList>
            <person name="Keele B.F."/>
        </authorList>
    </citation>
    <scope>NUCLEOTIDE SEQUENCE [LARGE SCALE GENOMIC DNA]</scope>
    <source>
        <strain evidence="7 8">D20</strain>
    </source>
</reference>
<sequence>MKELKGRKLILGVSGGVAAYKAAELTRLLVKAGAEVDVVLTEAGARFVGAVTFQALSGRPVHGGLWEGGAANGMAHIDLSRQVDAILVAPATADLLARLAQGRADDLLSTLCLARDCALLVAPAMNRQMWANPATQRNVATLLGDGVTVLGPGEGEQACGEVGPGRMLEPEELVEHVVAAFRPKVLAGRKVVLTAGPTFEAIDPVRGITNSSSGKMGYALARACRQAGAEVVLVSGPVALAAPLGVQRVGVHSALQMRAAVFDALPGADVFIGVAAVADYRPAQAAEHKIKKSGDVLQLSLTPNPDILAEVAALPQAPFCVGFAAESRDLDAYATGKRTAKRLPLLVGNLVQDGLGGDDNEVVLYDDNGRHALGRAAKGELAARIVDHLAALLERRGPSMEQA</sequence>
<dbReference type="GO" id="GO:0046872">
    <property type="term" value="F:metal ion binding"/>
    <property type="evidence" value="ECO:0007669"/>
    <property type="project" value="UniProtKB-KW"/>
</dbReference>
<dbReference type="GO" id="GO:0010181">
    <property type="term" value="F:FMN binding"/>
    <property type="evidence" value="ECO:0007669"/>
    <property type="project" value="UniProtKB-UniRule"/>
</dbReference>
<dbReference type="PANTHER" id="PTHR14359:SF6">
    <property type="entry name" value="PHOSPHOPANTOTHENOYLCYSTEINE DECARBOXYLASE"/>
    <property type="match status" value="1"/>
</dbReference>
<dbReference type="InterPro" id="IPR003382">
    <property type="entry name" value="Flavoprotein"/>
</dbReference>
<feature type="region of interest" description="Phosphopantothenate--cysteine ligase" evidence="3">
    <location>
        <begin position="191"/>
        <end position="403"/>
    </location>
</feature>
<evidence type="ECO:0000313" key="7">
    <source>
        <dbReference type="EMBL" id="PTD96050.1"/>
    </source>
</evidence>
<keyword evidence="8" id="KW-1185">Reference proteome</keyword>
<feature type="binding site" evidence="3">
    <location>
        <position position="323"/>
    </location>
    <ligand>
        <name>CTP</name>
        <dbReference type="ChEBI" id="CHEBI:37563"/>
    </ligand>
</feature>
<dbReference type="Pfam" id="PF02441">
    <property type="entry name" value="Flavoprotein"/>
    <property type="match status" value="1"/>
</dbReference>
<comment type="cofactor">
    <cofactor evidence="3">
        <name>Mg(2+)</name>
        <dbReference type="ChEBI" id="CHEBI:18420"/>
    </cofactor>
</comment>
<evidence type="ECO:0000256" key="4">
    <source>
        <dbReference type="RuleBase" id="RU364078"/>
    </source>
</evidence>
<keyword evidence="3" id="KW-0460">Magnesium</keyword>
<comment type="pathway">
    <text evidence="3 4">Cofactor biosynthesis; coenzyme A biosynthesis; CoA from (R)-pantothenate: step 3/5.</text>
</comment>
<feature type="binding site" evidence="3">
    <location>
        <position position="279"/>
    </location>
    <ligand>
        <name>CTP</name>
        <dbReference type="ChEBI" id="CHEBI:37563"/>
    </ligand>
</feature>
<feature type="binding site" evidence="3">
    <location>
        <position position="289"/>
    </location>
    <ligand>
        <name>CTP</name>
        <dbReference type="ChEBI" id="CHEBI:37563"/>
    </ligand>
</feature>
<dbReference type="UniPathway" id="UPA00241">
    <property type="reaction ID" value="UER00353"/>
</dbReference>
<evidence type="ECO:0000256" key="3">
    <source>
        <dbReference type="HAMAP-Rule" id="MF_02225"/>
    </source>
</evidence>
<evidence type="ECO:0000256" key="1">
    <source>
        <dbReference type="ARBA" id="ARBA00022793"/>
    </source>
</evidence>
<feature type="binding site" evidence="3">
    <location>
        <begin position="305"/>
        <end position="308"/>
    </location>
    <ligand>
        <name>CTP</name>
        <dbReference type="ChEBI" id="CHEBI:37563"/>
    </ligand>
</feature>
<dbReference type="GO" id="GO:0015937">
    <property type="term" value="P:coenzyme A biosynthetic process"/>
    <property type="evidence" value="ECO:0007669"/>
    <property type="project" value="UniProtKB-UniRule"/>
</dbReference>
<dbReference type="OrthoDB" id="9802554at2"/>
<comment type="similarity">
    <text evidence="3 4">In the N-terminal section; belongs to the HFCD (homo-oligomeric flavin containing Cys decarboxylase) superfamily.</text>
</comment>
<gene>
    <name evidence="3 7" type="primary">coaBC</name>
    <name evidence="7" type="ORF">C8261_10730</name>
</gene>
<dbReference type="EC" id="6.3.2.5" evidence="3"/>
<dbReference type="HAMAP" id="MF_02225">
    <property type="entry name" value="CoaBC"/>
    <property type="match status" value="1"/>
</dbReference>
<keyword evidence="3 4" id="KW-0285">Flavoprotein</keyword>
<dbReference type="GO" id="GO:0004633">
    <property type="term" value="F:phosphopantothenoylcysteine decarboxylase activity"/>
    <property type="evidence" value="ECO:0007669"/>
    <property type="project" value="UniProtKB-UniRule"/>
</dbReference>
<dbReference type="AlphaFoldDB" id="A0A2T4IE61"/>
<evidence type="ECO:0000259" key="5">
    <source>
        <dbReference type="Pfam" id="PF02441"/>
    </source>
</evidence>
<comment type="similarity">
    <text evidence="3 4">In the C-terminal section; belongs to the PPC synthetase family.</text>
</comment>
<dbReference type="EC" id="4.1.1.36" evidence="3"/>
<feature type="region of interest" description="Phosphopantothenoylcysteine decarboxylase" evidence="3">
    <location>
        <begin position="1"/>
        <end position="190"/>
    </location>
</feature>
<dbReference type="InterPro" id="IPR005252">
    <property type="entry name" value="CoaBC"/>
</dbReference>
<comment type="function">
    <text evidence="4">Catalyzes two steps in the biosynthesis of coenzyme A. In the first step cysteine is conjugated to 4'-phosphopantothenate to form 4-phosphopantothenoylcysteine, in the latter compound is decarboxylated to form 4'-phosphopantotheine.</text>
</comment>
<comment type="function">
    <text evidence="3">Catalyzes two sequential steps in the biosynthesis of coenzyme A. In the first step cysteine is conjugated to 4'-phosphopantothenate to form 4-phosphopantothenoylcysteine. In the second step the latter compound is decarboxylated to form 4'-phosphopantotheine.</text>
</comment>
<accession>A0A2T4IE61</accession>
<name>A0A2T4IE61_9RHOO</name>
<feature type="binding site" evidence="3">
    <location>
        <position position="341"/>
    </location>
    <ligand>
        <name>CTP</name>
        <dbReference type="ChEBI" id="CHEBI:37563"/>
    </ligand>
</feature>
<evidence type="ECO:0000256" key="2">
    <source>
        <dbReference type="ARBA" id="ARBA00023239"/>
    </source>
</evidence>
<comment type="caution">
    <text evidence="7">The sequence shown here is derived from an EMBL/GenBank/DDBJ whole genome shotgun (WGS) entry which is preliminary data.</text>
</comment>
<dbReference type="SUPFAM" id="SSF52507">
    <property type="entry name" value="Homo-oligomeric flavin-containing Cys decarboxylases, HFCD"/>
    <property type="match status" value="1"/>
</dbReference>
<comment type="catalytic activity">
    <reaction evidence="3 4">
        <text>N-[(R)-4-phosphopantothenoyl]-L-cysteine + H(+) = (R)-4'-phosphopantetheine + CO2</text>
        <dbReference type="Rhea" id="RHEA:16793"/>
        <dbReference type="ChEBI" id="CHEBI:15378"/>
        <dbReference type="ChEBI" id="CHEBI:16526"/>
        <dbReference type="ChEBI" id="CHEBI:59458"/>
        <dbReference type="ChEBI" id="CHEBI:61723"/>
        <dbReference type="EC" id="4.1.1.36"/>
    </reaction>
</comment>
<dbReference type="GO" id="GO:0071513">
    <property type="term" value="C:phosphopantothenoylcysteine decarboxylase complex"/>
    <property type="evidence" value="ECO:0007669"/>
    <property type="project" value="TreeGrafter"/>
</dbReference>
<reference evidence="7 8" key="2">
    <citation type="submission" date="2018-04" db="EMBL/GenBank/DDBJ databases">
        <title>Thauera lacus sp. nov., isolated from an saline lake in Inner Mongolia, China.</title>
        <authorList>
            <person name="Liang Q.-Y."/>
        </authorList>
    </citation>
    <scope>NUCLEOTIDE SEQUENCE [LARGE SCALE GENOMIC DNA]</scope>
    <source>
        <strain evidence="7 8">D20</strain>
    </source>
</reference>
<keyword evidence="3 4" id="KW-0288">FMN</keyword>
<dbReference type="InterPro" id="IPR007085">
    <property type="entry name" value="DNA/pantothenate-metab_flavo_C"/>
</dbReference>
<dbReference type="InterPro" id="IPR036551">
    <property type="entry name" value="Flavin_trans-like"/>
</dbReference>
<dbReference type="InterPro" id="IPR035929">
    <property type="entry name" value="CoaB-like_sf"/>
</dbReference>
<dbReference type="RefSeq" id="WP_107493710.1">
    <property type="nucleotide sequence ID" value="NZ_PZKC01000008.1"/>
</dbReference>
<keyword evidence="1 3" id="KW-0210">Decarboxylase</keyword>
<dbReference type="EMBL" id="PZKC01000008">
    <property type="protein sequence ID" value="PTD96050.1"/>
    <property type="molecule type" value="Genomic_DNA"/>
</dbReference>
<keyword evidence="3" id="KW-0511">Multifunctional enzyme</keyword>
<evidence type="ECO:0000259" key="6">
    <source>
        <dbReference type="Pfam" id="PF04127"/>
    </source>
</evidence>
<keyword evidence="2 3" id="KW-0456">Lyase</keyword>
<comment type="caution">
    <text evidence="3">Lacks conserved residue(s) required for the propagation of feature annotation.</text>
</comment>
<dbReference type="GO" id="GO:0004632">
    <property type="term" value="F:phosphopantothenate--cysteine ligase activity"/>
    <property type="evidence" value="ECO:0007669"/>
    <property type="project" value="UniProtKB-UniRule"/>
</dbReference>
<dbReference type="GO" id="GO:0015941">
    <property type="term" value="P:pantothenate catabolic process"/>
    <property type="evidence" value="ECO:0007669"/>
    <property type="project" value="InterPro"/>
</dbReference>
<dbReference type="Pfam" id="PF04127">
    <property type="entry name" value="DFP"/>
    <property type="match status" value="1"/>
</dbReference>
<comment type="cofactor">
    <cofactor evidence="3">
        <name>FMN</name>
        <dbReference type="ChEBI" id="CHEBI:58210"/>
    </cofactor>
    <text evidence="3">Binds 1 FMN per subunit.</text>
</comment>
<dbReference type="SUPFAM" id="SSF102645">
    <property type="entry name" value="CoaB-like"/>
    <property type="match status" value="1"/>
</dbReference>
<feature type="binding site" evidence="3">
    <location>
        <position position="337"/>
    </location>
    <ligand>
        <name>CTP</name>
        <dbReference type="ChEBI" id="CHEBI:37563"/>
    </ligand>
</feature>